<dbReference type="PANTHER" id="PTHR23420">
    <property type="entry name" value="ADENOSYLHOMOCYSTEINASE"/>
    <property type="match status" value="1"/>
</dbReference>
<proteinExistence type="inferred from homology"/>
<keyword evidence="4" id="KW-0520">NAD</keyword>
<dbReference type="Gene3D" id="3.40.50.720">
    <property type="entry name" value="NAD(P)-binding Rossmann-like Domain"/>
    <property type="match status" value="1"/>
</dbReference>
<dbReference type="EMBL" id="JWZT01002870">
    <property type="protein sequence ID" value="KII68374.1"/>
    <property type="molecule type" value="Genomic_DNA"/>
</dbReference>
<dbReference type="InterPro" id="IPR000043">
    <property type="entry name" value="Adenosylhomocysteinase-like"/>
</dbReference>
<evidence type="ECO:0000256" key="1">
    <source>
        <dbReference type="ARBA" id="ARBA00001911"/>
    </source>
</evidence>
<gene>
    <name evidence="6" type="ORF">RF11_06821</name>
</gene>
<evidence type="ECO:0000256" key="4">
    <source>
        <dbReference type="ARBA" id="ARBA00023027"/>
    </source>
</evidence>
<accession>A0A0C2ISF2</accession>
<dbReference type="InterPro" id="IPR036291">
    <property type="entry name" value="NAD(P)-bd_dom_sf"/>
</dbReference>
<dbReference type="PANTHER" id="PTHR23420:SF0">
    <property type="entry name" value="ADENOSYLHOMOCYSTEINASE"/>
    <property type="match status" value="1"/>
</dbReference>
<comment type="cofactor">
    <cofactor evidence="1">
        <name>NAD(+)</name>
        <dbReference type="ChEBI" id="CHEBI:57540"/>
    </cofactor>
</comment>
<dbReference type="GO" id="GO:0005829">
    <property type="term" value="C:cytosol"/>
    <property type="evidence" value="ECO:0007669"/>
    <property type="project" value="TreeGrafter"/>
</dbReference>
<dbReference type="GO" id="GO:0006730">
    <property type="term" value="P:one-carbon metabolic process"/>
    <property type="evidence" value="ECO:0007669"/>
    <property type="project" value="UniProtKB-KW"/>
</dbReference>
<dbReference type="SUPFAM" id="SSF51735">
    <property type="entry name" value="NAD(P)-binding Rossmann-fold domains"/>
    <property type="match status" value="1"/>
</dbReference>
<evidence type="ECO:0000256" key="3">
    <source>
        <dbReference type="ARBA" id="ARBA00022563"/>
    </source>
</evidence>
<keyword evidence="3" id="KW-0554">One-carbon metabolism</keyword>
<organism evidence="6 7">
    <name type="scientific">Thelohanellus kitauei</name>
    <name type="common">Myxosporean</name>
    <dbReference type="NCBI Taxonomy" id="669202"/>
    <lineage>
        <taxon>Eukaryota</taxon>
        <taxon>Metazoa</taxon>
        <taxon>Cnidaria</taxon>
        <taxon>Myxozoa</taxon>
        <taxon>Myxosporea</taxon>
        <taxon>Bivalvulida</taxon>
        <taxon>Platysporina</taxon>
        <taxon>Myxobolidae</taxon>
        <taxon>Thelohanellus</taxon>
    </lineage>
</organism>
<feature type="domain" description="S-adenosyl-L-homocysteine hydrolase NAD binding" evidence="5">
    <location>
        <begin position="4"/>
        <end position="97"/>
    </location>
</feature>
<protein>
    <submittedName>
        <fullName evidence="6">Putative adenosylhomocysteinase 2</fullName>
    </submittedName>
</protein>
<sequence length="186" mass="20869">MFRLKISAEGLEVVSMESVIDVVDAIILCTENQNIIGLEEIEKLKTNCLLINYGHSSCEMDYDAIKNLSIDVDTSNPNVLRLTLPSKKIVKILFNGEPVQSVSFQLPKIIHSLQSSITAVAIMELSLYSREKYNGGVYLLPKKLDEYIALIHLKIFSATLTKLTDEQSEFLGVSKDGPFKGPHYRY</sequence>
<reference evidence="6 7" key="1">
    <citation type="journal article" date="2014" name="Genome Biol. Evol.">
        <title>The genome of the myxosporean Thelohanellus kitauei shows adaptations to nutrient acquisition within its fish host.</title>
        <authorList>
            <person name="Yang Y."/>
            <person name="Xiong J."/>
            <person name="Zhou Z."/>
            <person name="Huo F."/>
            <person name="Miao W."/>
            <person name="Ran C."/>
            <person name="Liu Y."/>
            <person name="Zhang J."/>
            <person name="Feng J."/>
            <person name="Wang M."/>
            <person name="Wang M."/>
            <person name="Wang L."/>
            <person name="Yao B."/>
        </authorList>
    </citation>
    <scope>NUCLEOTIDE SEQUENCE [LARGE SCALE GENOMIC DNA]</scope>
    <source>
        <strain evidence="6">Wuqing</strain>
    </source>
</reference>
<evidence type="ECO:0000256" key="2">
    <source>
        <dbReference type="ARBA" id="ARBA00007122"/>
    </source>
</evidence>
<dbReference type="Pfam" id="PF00670">
    <property type="entry name" value="AdoHcyase_NAD"/>
    <property type="match status" value="1"/>
</dbReference>
<dbReference type="InterPro" id="IPR042172">
    <property type="entry name" value="Adenosylhomocyst_ase-like_sf"/>
</dbReference>
<dbReference type="Proteomes" id="UP000031668">
    <property type="component" value="Unassembled WGS sequence"/>
</dbReference>
<evidence type="ECO:0000313" key="7">
    <source>
        <dbReference type="Proteomes" id="UP000031668"/>
    </source>
</evidence>
<dbReference type="AlphaFoldDB" id="A0A0C2ISF2"/>
<keyword evidence="7" id="KW-1185">Reference proteome</keyword>
<comment type="similarity">
    <text evidence="2">Belongs to the adenosylhomocysteinase family.</text>
</comment>
<dbReference type="InterPro" id="IPR015878">
    <property type="entry name" value="Ado_hCys_hydrolase_NAD-bd"/>
</dbReference>
<comment type="caution">
    <text evidence="6">The sequence shown here is derived from an EMBL/GenBank/DDBJ whole genome shotgun (WGS) entry which is preliminary data.</text>
</comment>
<dbReference type="OrthoDB" id="10007170at2759"/>
<dbReference type="GO" id="GO:0033353">
    <property type="term" value="P:S-adenosylmethionine cycle"/>
    <property type="evidence" value="ECO:0007669"/>
    <property type="project" value="TreeGrafter"/>
</dbReference>
<dbReference type="Gene3D" id="3.40.50.1480">
    <property type="entry name" value="Adenosylhomocysteinase-like"/>
    <property type="match status" value="1"/>
</dbReference>
<evidence type="ECO:0000259" key="5">
    <source>
        <dbReference type="Pfam" id="PF00670"/>
    </source>
</evidence>
<dbReference type="Pfam" id="PF05221">
    <property type="entry name" value="AdoHcyase"/>
    <property type="match status" value="1"/>
</dbReference>
<dbReference type="SUPFAM" id="SSF52283">
    <property type="entry name" value="Formate/glycerate dehydrogenase catalytic domain-like"/>
    <property type="match status" value="1"/>
</dbReference>
<evidence type="ECO:0000313" key="6">
    <source>
        <dbReference type="EMBL" id="KII68374.1"/>
    </source>
</evidence>
<name>A0A0C2ISF2_THEKT</name>